<keyword evidence="5" id="KW-1185">Reference proteome</keyword>
<accession>D6SUF3</accession>
<dbReference type="eggNOG" id="COG0741">
    <property type="taxonomic scope" value="Bacteria"/>
</dbReference>
<dbReference type="EMBL" id="ACJN02000004">
    <property type="protein sequence ID" value="EFI32933.1"/>
    <property type="molecule type" value="Genomic_DNA"/>
</dbReference>
<dbReference type="GO" id="GO:0016020">
    <property type="term" value="C:membrane"/>
    <property type="evidence" value="ECO:0007669"/>
    <property type="project" value="InterPro"/>
</dbReference>
<dbReference type="Gene3D" id="1.10.530.10">
    <property type="match status" value="1"/>
</dbReference>
<evidence type="ECO:0000313" key="5">
    <source>
        <dbReference type="Proteomes" id="UP000005496"/>
    </source>
</evidence>
<organism evidence="4 5">
    <name type="scientific">Desulfonatronospira thiodismutans ASO3-1</name>
    <dbReference type="NCBI Taxonomy" id="555779"/>
    <lineage>
        <taxon>Bacteria</taxon>
        <taxon>Pseudomonadati</taxon>
        <taxon>Thermodesulfobacteriota</taxon>
        <taxon>Desulfovibrionia</taxon>
        <taxon>Desulfovibrionales</taxon>
        <taxon>Desulfonatronovibrionaceae</taxon>
        <taxon>Desulfonatronospira</taxon>
    </lineage>
</organism>
<name>D6SUF3_9BACT</name>
<feature type="domain" description="Transglycosylase SLT" evidence="2">
    <location>
        <begin position="220"/>
        <end position="341"/>
    </location>
</feature>
<dbReference type="PROSITE" id="PS51257">
    <property type="entry name" value="PROKAR_LIPOPROTEIN"/>
    <property type="match status" value="1"/>
</dbReference>
<dbReference type="PROSITE" id="PS00922">
    <property type="entry name" value="TRANSGLYCOSYLASE"/>
    <property type="match status" value="1"/>
</dbReference>
<dbReference type="InterPro" id="IPR024570">
    <property type="entry name" value="Murein_transglycosylaseC_N"/>
</dbReference>
<dbReference type="GO" id="GO:0008933">
    <property type="term" value="F:peptidoglycan lytic transglycosylase activity"/>
    <property type="evidence" value="ECO:0007669"/>
    <property type="project" value="InterPro"/>
</dbReference>
<dbReference type="Pfam" id="PF01464">
    <property type="entry name" value="SLT"/>
    <property type="match status" value="1"/>
</dbReference>
<evidence type="ECO:0000259" key="3">
    <source>
        <dbReference type="Pfam" id="PF11873"/>
    </source>
</evidence>
<dbReference type="OrthoDB" id="9781970at2"/>
<proteinExistence type="inferred from homology"/>
<dbReference type="Pfam" id="PF11873">
    <property type="entry name" value="Mltc_N"/>
    <property type="match status" value="1"/>
</dbReference>
<dbReference type="AlphaFoldDB" id="D6SUF3"/>
<comment type="similarity">
    <text evidence="1">Belongs to the transglycosylase Slt family.</text>
</comment>
<gene>
    <name evidence="4" type="ORF">Dthio_PD0247</name>
</gene>
<dbReference type="CDD" id="cd16893">
    <property type="entry name" value="LT_MltC_MltE"/>
    <property type="match status" value="1"/>
</dbReference>
<dbReference type="InterPro" id="IPR008258">
    <property type="entry name" value="Transglycosylase_SLT_dom_1"/>
</dbReference>
<dbReference type="InterPro" id="IPR023346">
    <property type="entry name" value="Lysozyme-like_dom_sf"/>
</dbReference>
<evidence type="ECO:0000259" key="2">
    <source>
        <dbReference type="Pfam" id="PF01464"/>
    </source>
</evidence>
<evidence type="ECO:0000313" key="4">
    <source>
        <dbReference type="EMBL" id="EFI32933.1"/>
    </source>
</evidence>
<dbReference type="SUPFAM" id="SSF53955">
    <property type="entry name" value="Lysozyme-like"/>
    <property type="match status" value="1"/>
</dbReference>
<dbReference type="RefSeq" id="WP_008871626.1">
    <property type="nucleotide sequence ID" value="NZ_ACJN02000004.1"/>
</dbReference>
<reference evidence="4" key="1">
    <citation type="submission" date="2010-05" db="EMBL/GenBank/DDBJ databases">
        <title>The draft genome of Desulfonatronospira thiodismutans ASO3-1.</title>
        <authorList>
            <consortium name="US DOE Joint Genome Institute (JGI-PGF)"/>
            <person name="Lucas S."/>
            <person name="Copeland A."/>
            <person name="Lapidus A."/>
            <person name="Cheng J.-F."/>
            <person name="Bruce D."/>
            <person name="Goodwin L."/>
            <person name="Pitluck S."/>
            <person name="Chertkov O."/>
            <person name="Brettin T."/>
            <person name="Detter J.C."/>
            <person name="Han C."/>
            <person name="Land M.L."/>
            <person name="Hauser L."/>
            <person name="Kyrpides N."/>
            <person name="Mikhailova N."/>
            <person name="Muyzer G."/>
            <person name="Woyke T."/>
        </authorList>
    </citation>
    <scope>NUCLEOTIDE SEQUENCE [LARGE SCALE GENOMIC DNA]</scope>
    <source>
        <strain evidence="4">ASO3-1</strain>
    </source>
</reference>
<evidence type="ECO:0000256" key="1">
    <source>
        <dbReference type="ARBA" id="ARBA00007734"/>
    </source>
</evidence>
<protein>
    <submittedName>
        <fullName evidence="4">Lytic transglycosylase catalytic</fullName>
    </submittedName>
</protein>
<comment type="caution">
    <text evidence="4">The sequence shown here is derived from an EMBL/GenBank/DDBJ whole genome shotgun (WGS) entry which is preliminary data.</text>
</comment>
<dbReference type="Proteomes" id="UP000005496">
    <property type="component" value="Unassembled WGS sequence"/>
</dbReference>
<sequence length="379" mass="44012">MHRRDFIRLLILPCIFSGFGCQPSQIRQGISAGSQLARGSVSGAVTSMLPGTGVPELDSLVRRGVQEMVQRLMEEWGDEKVPTQTEYVKYTDDYQTRAVINFETGNIRVETVEEDNPRQKLKTAIVHTLLTPEDPARVDLLSDEQVSLGPEPFLHNVVLDHEDTPIRWEWRANRYAEYLMRTAYQTDVYNQRKRHFVTLSMVEEHGFQQQKRYQGLVYRHSRRFGVDPALVYAIMEVESSFNPYAMSHVPAYGLMQIVPETAGRDAHLFIYNRKGTPTRDYLFVPDNNIRMGSAYLHILFNRYLNRVTNARSREYCVIAGYNTGSGNVLRAFHSNRDRAFERINSMNSRQVYEHMVRNLPYQETRDYLPKVVRARTRYA</sequence>
<dbReference type="InterPro" id="IPR000189">
    <property type="entry name" value="Transglyc_AS"/>
</dbReference>
<dbReference type="PANTHER" id="PTHR37423:SF2">
    <property type="entry name" value="MEMBRANE-BOUND LYTIC MUREIN TRANSGLYCOSYLASE C"/>
    <property type="match status" value="1"/>
</dbReference>
<feature type="domain" description="Murein transglycosylase-C N-terminal" evidence="3">
    <location>
        <begin position="65"/>
        <end position="209"/>
    </location>
</feature>
<dbReference type="GO" id="GO:0000270">
    <property type="term" value="P:peptidoglycan metabolic process"/>
    <property type="evidence" value="ECO:0007669"/>
    <property type="project" value="InterPro"/>
</dbReference>
<dbReference type="PANTHER" id="PTHR37423">
    <property type="entry name" value="SOLUBLE LYTIC MUREIN TRANSGLYCOSYLASE-RELATED"/>
    <property type="match status" value="1"/>
</dbReference>